<sequence length="237" mass="26576">MAGNWGTVLEMLPNMHISSSLKYETYQQTILELIHVKEYGVANSLLKYIKGALKLKIDSQLHWIESLISTPSTLITTEELAERRERLVSKYEKEMLPATPAASLLEAIGDSLRYKFLLSQRLKTPSLPSLPAHIGSHKFDLDYRVESAAFSNDGLCLFLGTKDGFIEAWDPFLMKPNQTGSPMILKDSYALSMVFHPISSYIFAAGSSNGEISVGPYRLMLDLEFIDKYANFDLQGV</sequence>
<dbReference type="Gene3D" id="2.130.10.10">
    <property type="entry name" value="YVTN repeat-like/Quinoprotein amine dehydrogenase"/>
    <property type="match status" value="1"/>
</dbReference>
<dbReference type="InterPro" id="IPR036322">
    <property type="entry name" value="WD40_repeat_dom_sf"/>
</dbReference>
<reference evidence="1 2" key="1">
    <citation type="submission" date="2014-04" db="EMBL/GenBank/DDBJ databases">
        <title>A new species of microsporidia sheds light on the evolution of extreme parasitism.</title>
        <authorList>
            <person name="Haag K.L."/>
            <person name="James T.Y."/>
            <person name="Larsson R."/>
            <person name="Schaer T.M."/>
            <person name="Refardt D."/>
            <person name="Pombert J.-F."/>
            <person name="Ebert D."/>
        </authorList>
    </citation>
    <scope>NUCLEOTIDE SEQUENCE [LARGE SCALE GENOMIC DNA]</scope>
    <source>
        <strain evidence="1 2">UGP3</strain>
        <tissue evidence="1">Spores</tissue>
    </source>
</reference>
<dbReference type="SUPFAM" id="SSF50978">
    <property type="entry name" value="WD40 repeat-like"/>
    <property type="match status" value="1"/>
</dbReference>
<dbReference type="GeneID" id="25259080"/>
<dbReference type="VEuPathDB" id="MicrosporidiaDB:DI09_21p40"/>
<dbReference type="HOGENOM" id="CLU_1170885_0_0_1"/>
<accession>A0A098VSR2</accession>
<dbReference type="OrthoDB" id="538223at2759"/>
<keyword evidence="2" id="KW-1185">Reference proteome</keyword>
<protein>
    <submittedName>
        <fullName evidence="1">Uncharacterized protein</fullName>
    </submittedName>
</protein>
<name>A0A098VSR2_9MICR</name>
<organism evidence="1 2">
    <name type="scientific">Mitosporidium daphniae</name>
    <dbReference type="NCBI Taxonomy" id="1485682"/>
    <lineage>
        <taxon>Eukaryota</taxon>
        <taxon>Fungi</taxon>
        <taxon>Fungi incertae sedis</taxon>
        <taxon>Microsporidia</taxon>
        <taxon>Mitosporidium</taxon>
    </lineage>
</organism>
<proteinExistence type="predicted"/>
<dbReference type="RefSeq" id="XP_013238489.1">
    <property type="nucleotide sequence ID" value="XM_013383035.1"/>
</dbReference>
<dbReference type="EMBL" id="JMKJ01000133">
    <property type="protein sequence ID" value="KGG52032.1"/>
    <property type="molecule type" value="Genomic_DNA"/>
</dbReference>
<comment type="caution">
    <text evidence="1">The sequence shown here is derived from an EMBL/GenBank/DDBJ whole genome shotgun (WGS) entry which is preliminary data.</text>
</comment>
<dbReference type="InterPro" id="IPR015943">
    <property type="entry name" value="WD40/YVTN_repeat-like_dom_sf"/>
</dbReference>
<dbReference type="AlphaFoldDB" id="A0A098VSR2"/>
<evidence type="ECO:0000313" key="2">
    <source>
        <dbReference type="Proteomes" id="UP000029725"/>
    </source>
</evidence>
<evidence type="ECO:0000313" key="1">
    <source>
        <dbReference type="EMBL" id="KGG52032.1"/>
    </source>
</evidence>
<dbReference type="Proteomes" id="UP000029725">
    <property type="component" value="Unassembled WGS sequence"/>
</dbReference>
<gene>
    <name evidence="1" type="ORF">DI09_21p40</name>
</gene>